<dbReference type="GO" id="GO:0003723">
    <property type="term" value="F:RNA binding"/>
    <property type="evidence" value="ECO:0007669"/>
    <property type="project" value="InterPro"/>
</dbReference>
<dbReference type="InterPro" id="IPR029064">
    <property type="entry name" value="Ribosomal_eL30-like_sf"/>
</dbReference>
<dbReference type="GO" id="GO:0032259">
    <property type="term" value="P:methylation"/>
    <property type="evidence" value="ECO:0007669"/>
    <property type="project" value="UniProtKB-KW"/>
</dbReference>
<keyword evidence="2" id="KW-0489">Methyltransferase</keyword>
<protein>
    <submittedName>
        <fullName evidence="5">23S rRNA (Guanosine(2251)-2'-O)-methyltransferase RlmB</fullName>
    </submittedName>
</protein>
<gene>
    <name evidence="5" type="ORF">GCM10007425_24500</name>
</gene>
<dbReference type="SUPFAM" id="SSF75217">
    <property type="entry name" value="alpha/beta knot"/>
    <property type="match status" value="1"/>
</dbReference>
<dbReference type="Proteomes" id="UP000616608">
    <property type="component" value="Unassembled WGS sequence"/>
</dbReference>
<evidence type="ECO:0000313" key="6">
    <source>
        <dbReference type="Proteomes" id="UP000616608"/>
    </source>
</evidence>
<sequence>MSTQESEMICGKNPVLEALRSEREINKIWIAEGVKKTGVNELLDLARERGVLVQFVPKKKVDQLANNSSHQGIVAGVAAYDYAELEDLFAVAKQKAEDPFFLILDELEDPHNLGSIMRTADASGVHGIIIPKRRAVGLTAVVAKASTGAIEHVPVVRVNNLSQTVDVLKERGVWIAGTDAKKSIDYRHMDATLPLAVIIGSEGKGMSRILKEKCDFLYHLPMVGHVTSLNASVAAALLMYEVYRKRQEK</sequence>
<organism evidence="5 6">
    <name type="scientific">Lysinibacillus alkalisoli</name>
    <dbReference type="NCBI Taxonomy" id="1911548"/>
    <lineage>
        <taxon>Bacteria</taxon>
        <taxon>Bacillati</taxon>
        <taxon>Bacillota</taxon>
        <taxon>Bacilli</taxon>
        <taxon>Bacillales</taxon>
        <taxon>Bacillaceae</taxon>
        <taxon>Lysinibacillus</taxon>
    </lineage>
</organism>
<evidence type="ECO:0000256" key="2">
    <source>
        <dbReference type="ARBA" id="ARBA00022603"/>
    </source>
</evidence>
<dbReference type="RefSeq" id="WP_188615348.1">
    <property type="nucleotide sequence ID" value="NZ_BMJT01000008.1"/>
</dbReference>
<evidence type="ECO:0000313" key="5">
    <source>
        <dbReference type="EMBL" id="GGG29025.1"/>
    </source>
</evidence>
<name>A0A917G8Q8_9BACI</name>
<accession>A0A917G8Q8</accession>
<feature type="domain" description="RNA 2-O ribose methyltransferase substrate binding" evidence="4">
    <location>
        <begin position="8"/>
        <end position="83"/>
    </location>
</feature>
<evidence type="ECO:0000256" key="1">
    <source>
        <dbReference type="ARBA" id="ARBA00007228"/>
    </source>
</evidence>
<dbReference type="SUPFAM" id="SSF55315">
    <property type="entry name" value="L30e-like"/>
    <property type="match status" value="1"/>
</dbReference>
<dbReference type="GO" id="GO:0008173">
    <property type="term" value="F:RNA methyltransferase activity"/>
    <property type="evidence" value="ECO:0007669"/>
    <property type="project" value="InterPro"/>
</dbReference>
<dbReference type="FunFam" id="3.40.1280.10:FF:000008">
    <property type="entry name" value="Group 3 RNA methyltransferase TrmH"/>
    <property type="match status" value="1"/>
</dbReference>
<dbReference type="Pfam" id="PF08032">
    <property type="entry name" value="SpoU_sub_bind"/>
    <property type="match status" value="1"/>
</dbReference>
<evidence type="ECO:0000259" key="4">
    <source>
        <dbReference type="SMART" id="SM00967"/>
    </source>
</evidence>
<dbReference type="GO" id="GO:0006396">
    <property type="term" value="P:RNA processing"/>
    <property type="evidence" value="ECO:0007669"/>
    <property type="project" value="InterPro"/>
</dbReference>
<evidence type="ECO:0000256" key="3">
    <source>
        <dbReference type="ARBA" id="ARBA00022679"/>
    </source>
</evidence>
<comment type="similarity">
    <text evidence="1">Belongs to the class IV-like SAM-binding methyltransferase superfamily. RNA methyltransferase TrmH family.</text>
</comment>
<dbReference type="InterPro" id="IPR001537">
    <property type="entry name" value="SpoU_MeTrfase"/>
</dbReference>
<dbReference type="GO" id="GO:0005829">
    <property type="term" value="C:cytosol"/>
    <property type="evidence" value="ECO:0007669"/>
    <property type="project" value="TreeGrafter"/>
</dbReference>
<dbReference type="PANTHER" id="PTHR46429:SF1">
    <property type="entry name" value="23S RRNA (GUANOSINE-2'-O-)-METHYLTRANSFERASE RLMB"/>
    <property type="match status" value="1"/>
</dbReference>
<dbReference type="NCBIfam" id="TIGR00186">
    <property type="entry name" value="rRNA_methyl_3"/>
    <property type="match status" value="1"/>
</dbReference>
<dbReference type="InterPro" id="IPR029026">
    <property type="entry name" value="tRNA_m1G_MTases_N"/>
</dbReference>
<dbReference type="CDD" id="cd18103">
    <property type="entry name" value="SpoU-like_RlmB"/>
    <property type="match status" value="1"/>
</dbReference>
<dbReference type="Gene3D" id="3.30.1330.30">
    <property type="match status" value="1"/>
</dbReference>
<dbReference type="AlphaFoldDB" id="A0A917G8Q8"/>
<dbReference type="InterPro" id="IPR004441">
    <property type="entry name" value="rRNA_MeTrfase_TrmH"/>
</dbReference>
<dbReference type="SMART" id="SM00967">
    <property type="entry name" value="SpoU_sub_bind"/>
    <property type="match status" value="1"/>
</dbReference>
<dbReference type="PANTHER" id="PTHR46429">
    <property type="entry name" value="23S RRNA (GUANOSINE-2'-O-)-METHYLTRANSFERASE RLMB"/>
    <property type="match status" value="1"/>
</dbReference>
<keyword evidence="3" id="KW-0808">Transferase</keyword>
<proteinExistence type="inferred from homology"/>
<dbReference type="EMBL" id="BMJT01000008">
    <property type="protein sequence ID" value="GGG29025.1"/>
    <property type="molecule type" value="Genomic_DNA"/>
</dbReference>
<reference evidence="5" key="1">
    <citation type="journal article" date="2014" name="Int. J. Syst. Evol. Microbiol.">
        <title>Complete genome sequence of Corynebacterium casei LMG S-19264T (=DSM 44701T), isolated from a smear-ripened cheese.</title>
        <authorList>
            <consortium name="US DOE Joint Genome Institute (JGI-PGF)"/>
            <person name="Walter F."/>
            <person name="Albersmeier A."/>
            <person name="Kalinowski J."/>
            <person name="Ruckert C."/>
        </authorList>
    </citation>
    <scope>NUCLEOTIDE SEQUENCE</scope>
    <source>
        <strain evidence="5">CGMCC 1.15760</strain>
    </source>
</reference>
<dbReference type="Pfam" id="PF00588">
    <property type="entry name" value="SpoU_methylase"/>
    <property type="match status" value="1"/>
</dbReference>
<dbReference type="InterPro" id="IPR029028">
    <property type="entry name" value="Alpha/beta_knot_MTases"/>
</dbReference>
<reference evidence="5" key="2">
    <citation type="submission" date="2020-09" db="EMBL/GenBank/DDBJ databases">
        <authorList>
            <person name="Sun Q."/>
            <person name="Zhou Y."/>
        </authorList>
    </citation>
    <scope>NUCLEOTIDE SEQUENCE</scope>
    <source>
        <strain evidence="5">CGMCC 1.15760</strain>
    </source>
</reference>
<dbReference type="InterPro" id="IPR013123">
    <property type="entry name" value="SpoU_subst-bd"/>
</dbReference>
<comment type="caution">
    <text evidence="5">The sequence shown here is derived from an EMBL/GenBank/DDBJ whole genome shotgun (WGS) entry which is preliminary data.</text>
</comment>
<dbReference type="Gene3D" id="3.40.1280.10">
    <property type="match status" value="1"/>
</dbReference>
<keyword evidence="6" id="KW-1185">Reference proteome</keyword>